<dbReference type="GO" id="GO:0016020">
    <property type="term" value="C:membrane"/>
    <property type="evidence" value="ECO:0007669"/>
    <property type="project" value="UniProtKB-SubCell"/>
</dbReference>
<evidence type="ECO:0000256" key="6">
    <source>
        <dbReference type="SAM" id="Phobius"/>
    </source>
</evidence>
<keyword evidence="3 6" id="KW-1133">Transmembrane helix</keyword>
<proteinExistence type="predicted"/>
<organism evidence="8 9">
    <name type="scientific">Rhynchophorus ferrugineus</name>
    <name type="common">Red palm weevil</name>
    <name type="synonym">Curculio ferrugineus</name>
    <dbReference type="NCBI Taxonomy" id="354439"/>
    <lineage>
        <taxon>Eukaryota</taxon>
        <taxon>Metazoa</taxon>
        <taxon>Ecdysozoa</taxon>
        <taxon>Arthropoda</taxon>
        <taxon>Hexapoda</taxon>
        <taxon>Insecta</taxon>
        <taxon>Pterygota</taxon>
        <taxon>Neoptera</taxon>
        <taxon>Endopterygota</taxon>
        <taxon>Coleoptera</taxon>
        <taxon>Polyphaga</taxon>
        <taxon>Cucujiformia</taxon>
        <taxon>Curculionidae</taxon>
        <taxon>Dryophthorinae</taxon>
        <taxon>Rhynchophorus</taxon>
    </lineage>
</organism>
<protein>
    <submittedName>
        <fullName evidence="8">Uncharacterized protein</fullName>
    </submittedName>
</protein>
<dbReference type="PANTHER" id="PTHR10924:SF4">
    <property type="entry name" value="GH15861P"/>
    <property type="match status" value="1"/>
</dbReference>
<evidence type="ECO:0000313" key="7">
    <source>
        <dbReference type="EMBL" id="KAF7275919.1"/>
    </source>
</evidence>
<accession>A0A834ID76</accession>
<dbReference type="EMBL" id="JAACXV010008782">
    <property type="protein sequence ID" value="KAF7275919.1"/>
    <property type="molecule type" value="Genomic_DNA"/>
</dbReference>
<sequence length="205" mass="22854">MVSAKSTGRIRDNGQPKSSLRTDANPKPQVYVFAQLQIHRVDKAGDSVVLKGHVRFVGERSVGVIILAGSALSYVGVMVSFMYKSRIGTYITMPLYGFFVAPVLIVGFEYLVEITYPMPETCSSSAFNAAYNFLSVITTYALEEMWNTVGHLYTFIVIIVILAICAVVMAFVKTDLKRRGANLQDSRTDKEIEAERQSHRYSVTF</sequence>
<name>A0A834ID76_RHYFE</name>
<feature type="transmembrane region" description="Helical" evidence="6">
    <location>
        <begin position="62"/>
        <end position="83"/>
    </location>
</feature>
<dbReference type="AlphaFoldDB" id="A0A834ID76"/>
<dbReference type="OrthoDB" id="422206at2759"/>
<dbReference type="GO" id="GO:0020037">
    <property type="term" value="F:heme binding"/>
    <property type="evidence" value="ECO:0007669"/>
    <property type="project" value="TreeGrafter"/>
</dbReference>
<dbReference type="EMBL" id="JAACXV010008782">
    <property type="protein sequence ID" value="KAF7275920.1"/>
    <property type="molecule type" value="Genomic_DNA"/>
</dbReference>
<evidence type="ECO:0000313" key="9">
    <source>
        <dbReference type="Proteomes" id="UP000625711"/>
    </source>
</evidence>
<feature type="transmembrane region" description="Helical" evidence="6">
    <location>
        <begin position="152"/>
        <end position="172"/>
    </location>
</feature>
<evidence type="ECO:0000256" key="2">
    <source>
        <dbReference type="ARBA" id="ARBA00022692"/>
    </source>
</evidence>
<dbReference type="InterPro" id="IPR049680">
    <property type="entry name" value="FLVCR1-2_SLC49-like"/>
</dbReference>
<gene>
    <name evidence="7" type="ORF">GWI33_011141</name>
    <name evidence="8" type="ORF">GWI33_011142</name>
</gene>
<comment type="caution">
    <text evidence="8">The sequence shown here is derived from an EMBL/GenBank/DDBJ whole genome shotgun (WGS) entry which is preliminary data.</text>
</comment>
<feature type="region of interest" description="Disordered" evidence="5">
    <location>
        <begin position="1"/>
        <end position="24"/>
    </location>
</feature>
<keyword evidence="4 6" id="KW-0472">Membrane</keyword>
<evidence type="ECO:0000256" key="3">
    <source>
        <dbReference type="ARBA" id="ARBA00022989"/>
    </source>
</evidence>
<feature type="transmembrane region" description="Helical" evidence="6">
    <location>
        <begin position="95"/>
        <end position="112"/>
    </location>
</feature>
<reference evidence="8" key="1">
    <citation type="submission" date="2020-08" db="EMBL/GenBank/DDBJ databases">
        <title>Genome sequencing and assembly of the red palm weevil Rhynchophorus ferrugineus.</title>
        <authorList>
            <person name="Dias G.B."/>
            <person name="Bergman C.M."/>
            <person name="Manee M."/>
        </authorList>
    </citation>
    <scope>NUCLEOTIDE SEQUENCE</scope>
    <source>
        <strain evidence="8">AA-2017</strain>
        <tissue evidence="8">Whole larva</tissue>
    </source>
</reference>
<evidence type="ECO:0000313" key="8">
    <source>
        <dbReference type="EMBL" id="KAF7275920.1"/>
    </source>
</evidence>
<dbReference type="PANTHER" id="PTHR10924">
    <property type="entry name" value="MAJOR FACILITATOR SUPERFAMILY PROTEIN-RELATED"/>
    <property type="match status" value="1"/>
</dbReference>
<keyword evidence="2 6" id="KW-0812">Transmembrane</keyword>
<dbReference type="GO" id="GO:0015232">
    <property type="term" value="F:heme transmembrane transporter activity"/>
    <property type="evidence" value="ECO:0007669"/>
    <property type="project" value="TreeGrafter"/>
</dbReference>
<evidence type="ECO:0000256" key="4">
    <source>
        <dbReference type="ARBA" id="ARBA00023136"/>
    </source>
</evidence>
<dbReference type="InterPro" id="IPR036259">
    <property type="entry name" value="MFS_trans_sf"/>
</dbReference>
<keyword evidence="9" id="KW-1185">Reference proteome</keyword>
<evidence type="ECO:0000256" key="1">
    <source>
        <dbReference type="ARBA" id="ARBA00004141"/>
    </source>
</evidence>
<dbReference type="SUPFAM" id="SSF103473">
    <property type="entry name" value="MFS general substrate transporter"/>
    <property type="match status" value="1"/>
</dbReference>
<evidence type="ECO:0000256" key="5">
    <source>
        <dbReference type="SAM" id="MobiDB-lite"/>
    </source>
</evidence>
<dbReference type="GO" id="GO:0097037">
    <property type="term" value="P:heme export"/>
    <property type="evidence" value="ECO:0007669"/>
    <property type="project" value="TreeGrafter"/>
</dbReference>
<dbReference type="Proteomes" id="UP000625711">
    <property type="component" value="Unassembled WGS sequence"/>
</dbReference>
<comment type="subcellular location">
    <subcellularLocation>
        <location evidence="1">Membrane</location>
        <topology evidence="1">Multi-pass membrane protein</topology>
    </subcellularLocation>
</comment>